<dbReference type="OrthoDB" id="591587at2759"/>
<gene>
    <name evidence="4" type="primary">LOC104584922</name>
    <name evidence="3" type="ORF">BRADI_4g12290v3</name>
</gene>
<sequence length="477" mass="53541">MDVQGPQQEQDQVEEEDDESLIITEILTAALPKLVDTSVACLISWAGDDIVDRGHYYEPSTVRIGPFHRQDPCKRSADRTELKKKLVLRGLLTSSKEEGRREELRSHLEAMERMEADARRCYNRSFSWMTSKEFARMLLLDGCFLYSRFSGFVSGSGDDDDIAVDRDVMFLLENQIPFFVLEKIHQRFNTSTSGNKVLVDKVTKRVQRVLQRSNYIALANVNVPSSPPCHLLHLLHMYFTPTSSTLDLDSTSSPKQSTEPRPPALVRRQGDGQHSIRVPVRWRTATQYHAAGVRFVKRKLGGNGNGEARSILDVDLIKDRLHVPCLTVDANTLRLLRNMVALEQKSLQQQRTSHVTAYCLFLSQLASTEEDVELLVSKGIIVHLLRSNGDVAEGLAGLCDGVVIDPDAGNDYLLRSKYEALEKLIVVCSGSGGRKSMAWLRSHSKCLLVAALVLLLFLWTAQQSVFSALRNCKCRSP</sequence>
<evidence type="ECO:0000313" key="4">
    <source>
        <dbReference type="EnsemblPlants" id="KQJ87613"/>
    </source>
</evidence>
<reference evidence="3" key="2">
    <citation type="submission" date="2017-06" db="EMBL/GenBank/DDBJ databases">
        <title>WGS assembly of Brachypodium distachyon.</title>
        <authorList>
            <consortium name="The International Brachypodium Initiative"/>
            <person name="Lucas S."/>
            <person name="Harmon-Smith M."/>
            <person name="Lail K."/>
            <person name="Tice H."/>
            <person name="Grimwood J."/>
            <person name="Bruce D."/>
            <person name="Barry K."/>
            <person name="Shu S."/>
            <person name="Lindquist E."/>
            <person name="Wang M."/>
            <person name="Pitluck S."/>
            <person name="Vogel J.P."/>
            <person name="Garvin D.F."/>
            <person name="Mockler T.C."/>
            <person name="Schmutz J."/>
            <person name="Rokhsar D."/>
            <person name="Bevan M.W."/>
        </authorList>
    </citation>
    <scope>NUCLEOTIDE SEQUENCE</scope>
    <source>
        <strain evidence="3">Bd21</strain>
    </source>
</reference>
<dbReference type="PANTHER" id="PTHR31170:SF18">
    <property type="entry name" value="(WILD MALAYSIAN BANANA) HYPOTHETICAL PROTEIN"/>
    <property type="match status" value="1"/>
</dbReference>
<organism evidence="3">
    <name type="scientific">Brachypodium distachyon</name>
    <name type="common">Purple false brome</name>
    <name type="synonym">Trachynia distachya</name>
    <dbReference type="NCBI Taxonomy" id="15368"/>
    <lineage>
        <taxon>Eukaryota</taxon>
        <taxon>Viridiplantae</taxon>
        <taxon>Streptophyta</taxon>
        <taxon>Embryophyta</taxon>
        <taxon>Tracheophyta</taxon>
        <taxon>Spermatophyta</taxon>
        <taxon>Magnoliopsida</taxon>
        <taxon>Liliopsida</taxon>
        <taxon>Poales</taxon>
        <taxon>Poaceae</taxon>
        <taxon>BOP clade</taxon>
        <taxon>Pooideae</taxon>
        <taxon>Stipodae</taxon>
        <taxon>Brachypodieae</taxon>
        <taxon>Brachypodium</taxon>
    </lineage>
</organism>
<accession>I1IK11</accession>
<evidence type="ECO:0000256" key="1">
    <source>
        <dbReference type="SAM" id="MobiDB-lite"/>
    </source>
</evidence>
<protein>
    <submittedName>
        <fullName evidence="3 4">Uncharacterized protein</fullName>
    </submittedName>
</protein>
<dbReference type="KEGG" id="bdi:104584922"/>
<evidence type="ECO:0000313" key="5">
    <source>
        <dbReference type="Proteomes" id="UP000008810"/>
    </source>
</evidence>
<feature type="region of interest" description="Disordered" evidence="1">
    <location>
        <begin position="246"/>
        <end position="273"/>
    </location>
</feature>
<dbReference type="AlphaFoldDB" id="I1IK11"/>
<dbReference type="HOGENOM" id="CLU_020188_5_3_1"/>
<proteinExistence type="predicted"/>
<keyword evidence="2" id="KW-0812">Transmembrane</keyword>
<dbReference type="EnsemblPlants" id="KQJ87613">
    <property type="protein sequence ID" value="KQJ87613"/>
    <property type="gene ID" value="BRADI_4g12290v3"/>
</dbReference>
<dbReference type="STRING" id="15368.I1IK11"/>
<keyword evidence="2" id="KW-1133">Transmembrane helix</keyword>
<dbReference type="Pfam" id="PF03140">
    <property type="entry name" value="DUF247"/>
    <property type="match status" value="1"/>
</dbReference>
<reference evidence="3 4" key="1">
    <citation type="journal article" date="2010" name="Nature">
        <title>Genome sequencing and analysis of the model grass Brachypodium distachyon.</title>
        <authorList>
            <consortium name="International Brachypodium Initiative"/>
        </authorList>
    </citation>
    <scope>NUCLEOTIDE SEQUENCE [LARGE SCALE GENOMIC DNA]</scope>
    <source>
        <strain evidence="3 4">Bd21</strain>
    </source>
</reference>
<feature type="transmembrane region" description="Helical" evidence="2">
    <location>
        <begin position="447"/>
        <end position="469"/>
    </location>
</feature>
<dbReference type="Proteomes" id="UP000008810">
    <property type="component" value="Chromosome 4"/>
</dbReference>
<dbReference type="eggNOG" id="ENOG502RY48">
    <property type="taxonomic scope" value="Eukaryota"/>
</dbReference>
<dbReference type="Gramene" id="KQJ87613">
    <property type="protein sequence ID" value="KQJ87613"/>
    <property type="gene ID" value="BRADI_4g12290v3"/>
</dbReference>
<dbReference type="EMBL" id="CM000883">
    <property type="protein sequence ID" value="KQJ87613.1"/>
    <property type="molecule type" value="Genomic_DNA"/>
</dbReference>
<dbReference type="GeneID" id="104584922"/>
<name>I1IK11_BRADI</name>
<evidence type="ECO:0000313" key="3">
    <source>
        <dbReference type="EMBL" id="KQJ87613.1"/>
    </source>
</evidence>
<evidence type="ECO:0000256" key="2">
    <source>
        <dbReference type="SAM" id="Phobius"/>
    </source>
</evidence>
<keyword evidence="2" id="KW-0472">Membrane</keyword>
<dbReference type="PANTHER" id="PTHR31170">
    <property type="entry name" value="BNAC04G53230D PROTEIN"/>
    <property type="match status" value="1"/>
</dbReference>
<dbReference type="OMA" id="TACWERS"/>
<dbReference type="InterPro" id="IPR004158">
    <property type="entry name" value="DUF247_pln"/>
</dbReference>
<keyword evidence="5" id="KW-1185">Reference proteome</keyword>
<reference evidence="4" key="3">
    <citation type="submission" date="2018-08" db="UniProtKB">
        <authorList>
            <consortium name="EnsemblPlants"/>
        </authorList>
    </citation>
    <scope>IDENTIFICATION</scope>
    <source>
        <strain evidence="4">cv. Bd21</strain>
    </source>
</reference>
<dbReference type="RefSeq" id="XP_010239048.2">
    <property type="nucleotide sequence ID" value="XM_010240746.3"/>
</dbReference>